<dbReference type="SUPFAM" id="SSF48097">
    <property type="entry name" value="Regulator of G-protein signaling, RGS"/>
    <property type="match status" value="1"/>
</dbReference>
<dbReference type="InterPro" id="IPR024066">
    <property type="entry name" value="RGS_subdom1/3"/>
</dbReference>
<feature type="domain" description="RGS" evidence="1">
    <location>
        <begin position="73"/>
        <end position="189"/>
    </location>
</feature>
<dbReference type="Gene3D" id="1.10.167.10">
    <property type="entry name" value="Regulator of G-protein Signalling 4, domain 2"/>
    <property type="match status" value="1"/>
</dbReference>
<evidence type="ECO:0000313" key="3">
    <source>
        <dbReference type="Proteomes" id="UP000264820"/>
    </source>
</evidence>
<dbReference type="STRING" id="109280.ENSHCOP00000019099"/>
<dbReference type="RefSeq" id="XP_019734730.1">
    <property type="nucleotide sequence ID" value="XM_019879171.1"/>
</dbReference>
<dbReference type="InterPro" id="IPR044926">
    <property type="entry name" value="RGS_subdomain_2"/>
</dbReference>
<dbReference type="OrthoDB" id="196547at2759"/>
<dbReference type="PRINTS" id="PR01301">
    <property type="entry name" value="RGSPROTEIN"/>
</dbReference>
<name>A0A3Q2YKX9_HIPCM</name>
<dbReference type="AlphaFoldDB" id="A0A3Q2YKX9"/>
<proteinExistence type="predicted"/>
<dbReference type="InterPro" id="IPR016137">
    <property type="entry name" value="RGS"/>
</dbReference>
<dbReference type="Ensembl" id="ENSHCOT00000009610.1">
    <property type="protein sequence ID" value="ENSHCOP00000019099.1"/>
    <property type="gene ID" value="ENSHCOG00000000701.1"/>
</dbReference>
<dbReference type="GeneID" id="109521346"/>
<dbReference type="Proteomes" id="UP000264820">
    <property type="component" value="Unplaced"/>
</dbReference>
<dbReference type="OMA" id="EYIQPQA"/>
<organism evidence="2 3">
    <name type="scientific">Hippocampus comes</name>
    <name type="common">Tiger tail seahorse</name>
    <dbReference type="NCBI Taxonomy" id="109280"/>
    <lineage>
        <taxon>Eukaryota</taxon>
        <taxon>Metazoa</taxon>
        <taxon>Chordata</taxon>
        <taxon>Craniata</taxon>
        <taxon>Vertebrata</taxon>
        <taxon>Euteleostomi</taxon>
        <taxon>Actinopterygii</taxon>
        <taxon>Neopterygii</taxon>
        <taxon>Teleostei</taxon>
        <taxon>Neoteleostei</taxon>
        <taxon>Acanthomorphata</taxon>
        <taxon>Syngnathiaria</taxon>
        <taxon>Syngnathiformes</taxon>
        <taxon>Syngnathoidei</taxon>
        <taxon>Syngnathidae</taxon>
        <taxon>Hippocampus</taxon>
    </lineage>
</organism>
<dbReference type="PANTHER" id="PTHR10845:SF278">
    <property type="entry name" value="REGULATOR OF G-PROTEIN SIGNALLING 1"/>
    <property type="match status" value="1"/>
</dbReference>
<dbReference type="PANTHER" id="PTHR10845">
    <property type="entry name" value="REGULATOR OF G PROTEIN SIGNALING"/>
    <property type="match status" value="1"/>
</dbReference>
<sequence length="192" mass="22349">MRAQNQSSSSLPCHMSSLVTSPAKERLSSMDTDEKKQATVREGGLKSRLQCRSFQGSRTRGLCFEELSQWSHSLEKLIASKYGTKVFQAFLKSEFSDENMEFWLVCEEYKKIRSSYRMTCKAEKIFKLYIQVEAPREINIDHRTRELIRRNLKTGGAGCFDEAQRIVFKLMEGDSYPRFLRSDIYRAIRDSI</sequence>
<accession>A0A3Q2YKX9</accession>
<dbReference type="Gene3D" id="1.10.196.10">
    <property type="match status" value="1"/>
</dbReference>
<dbReference type="InterPro" id="IPR036305">
    <property type="entry name" value="RGS_sf"/>
</dbReference>
<reference evidence="2" key="2">
    <citation type="submission" date="2025-09" db="UniProtKB">
        <authorList>
            <consortium name="Ensembl"/>
        </authorList>
    </citation>
    <scope>IDENTIFICATION</scope>
</reference>
<dbReference type="SMART" id="SM00315">
    <property type="entry name" value="RGS"/>
    <property type="match status" value="1"/>
</dbReference>
<evidence type="ECO:0000259" key="1">
    <source>
        <dbReference type="PROSITE" id="PS50132"/>
    </source>
</evidence>
<dbReference type="PROSITE" id="PS50132">
    <property type="entry name" value="RGS"/>
    <property type="match status" value="1"/>
</dbReference>
<dbReference type="GeneTree" id="ENSGT00940000158520"/>
<keyword evidence="3" id="KW-1185">Reference proteome</keyword>
<dbReference type="KEGG" id="hcq:109521346"/>
<evidence type="ECO:0000313" key="2">
    <source>
        <dbReference type="Ensembl" id="ENSHCOP00000019099.1"/>
    </source>
</evidence>
<dbReference type="Pfam" id="PF00615">
    <property type="entry name" value="RGS"/>
    <property type="match status" value="1"/>
</dbReference>
<reference evidence="2" key="1">
    <citation type="submission" date="2025-08" db="UniProtKB">
        <authorList>
            <consortium name="Ensembl"/>
        </authorList>
    </citation>
    <scope>IDENTIFICATION</scope>
</reference>
<dbReference type="FunFam" id="1.10.167.10:FF:000001">
    <property type="entry name" value="Putative regulator of g-protein signaling 12"/>
    <property type="match status" value="1"/>
</dbReference>
<protein>
    <submittedName>
        <fullName evidence="2">Regulator of G protein signaling 13a</fullName>
    </submittedName>
</protein>